<sequence length="202" mass="21266">MAKHAGGRPRERRVDTVIAAAVRAVIGEAGYAGLTVDAVAAMAGVSKAAIYRRYTTKQEMTFAVLLPDLDERTPGDTGSLTGDLRALTEQIAAQIVGPGPDNLTGLLADIRADPALRARFATTYLTVERGIIGTVLDRAIARGELASRPDPALVHALLLGPLIAWLVVLDEFPARATELAHLVGEIAGGALTARLLPVETWS</sequence>
<keyword evidence="7" id="KW-1185">Reference proteome</keyword>
<reference evidence="7" key="1">
    <citation type="journal article" date="2019" name="Int. J. Syst. Evol. Microbiol.">
        <title>The Global Catalogue of Microorganisms (GCM) 10K type strain sequencing project: providing services to taxonomists for standard genome sequencing and annotation.</title>
        <authorList>
            <consortium name="The Broad Institute Genomics Platform"/>
            <consortium name="The Broad Institute Genome Sequencing Center for Infectious Disease"/>
            <person name="Wu L."/>
            <person name="Ma J."/>
        </authorList>
    </citation>
    <scope>NUCLEOTIDE SEQUENCE [LARGE SCALE GENOMIC DNA]</scope>
    <source>
        <strain evidence="7">CGMCC 4.7204</strain>
    </source>
</reference>
<dbReference type="PANTHER" id="PTHR30055">
    <property type="entry name" value="HTH-TYPE TRANSCRIPTIONAL REGULATOR RUTR"/>
    <property type="match status" value="1"/>
</dbReference>
<dbReference type="InterPro" id="IPR050109">
    <property type="entry name" value="HTH-type_TetR-like_transc_reg"/>
</dbReference>
<accession>A0ABV8L1E1</accession>
<keyword evidence="2 4" id="KW-0238">DNA-binding</keyword>
<dbReference type="Pfam" id="PF00440">
    <property type="entry name" value="TetR_N"/>
    <property type="match status" value="1"/>
</dbReference>
<comment type="caution">
    <text evidence="6">The sequence shown here is derived from an EMBL/GenBank/DDBJ whole genome shotgun (WGS) entry which is preliminary data.</text>
</comment>
<dbReference type="InterPro" id="IPR001647">
    <property type="entry name" value="HTH_TetR"/>
</dbReference>
<feature type="DNA-binding region" description="H-T-H motif" evidence="4">
    <location>
        <begin position="35"/>
        <end position="54"/>
    </location>
</feature>
<evidence type="ECO:0000256" key="1">
    <source>
        <dbReference type="ARBA" id="ARBA00023015"/>
    </source>
</evidence>
<dbReference type="PANTHER" id="PTHR30055:SF148">
    <property type="entry name" value="TETR-FAMILY TRANSCRIPTIONAL REGULATOR"/>
    <property type="match status" value="1"/>
</dbReference>
<dbReference type="SUPFAM" id="SSF48498">
    <property type="entry name" value="Tetracyclin repressor-like, C-terminal domain"/>
    <property type="match status" value="1"/>
</dbReference>
<organism evidence="6 7">
    <name type="scientific">Nocardia rhizosphaerae</name>
    <dbReference type="NCBI Taxonomy" id="1691571"/>
    <lineage>
        <taxon>Bacteria</taxon>
        <taxon>Bacillati</taxon>
        <taxon>Actinomycetota</taxon>
        <taxon>Actinomycetes</taxon>
        <taxon>Mycobacteriales</taxon>
        <taxon>Nocardiaceae</taxon>
        <taxon>Nocardia</taxon>
    </lineage>
</organism>
<dbReference type="Pfam" id="PF16859">
    <property type="entry name" value="TetR_C_11"/>
    <property type="match status" value="1"/>
</dbReference>
<dbReference type="Gene3D" id="1.10.10.60">
    <property type="entry name" value="Homeodomain-like"/>
    <property type="match status" value="1"/>
</dbReference>
<evidence type="ECO:0000256" key="4">
    <source>
        <dbReference type="PROSITE-ProRule" id="PRU00335"/>
    </source>
</evidence>
<dbReference type="SUPFAM" id="SSF46689">
    <property type="entry name" value="Homeodomain-like"/>
    <property type="match status" value="1"/>
</dbReference>
<protein>
    <submittedName>
        <fullName evidence="6">TetR/AcrR family transcriptional regulator</fullName>
    </submittedName>
</protein>
<gene>
    <name evidence="6" type="ORF">ACFOW8_06850</name>
</gene>
<feature type="domain" description="HTH tetR-type" evidence="5">
    <location>
        <begin position="12"/>
        <end position="72"/>
    </location>
</feature>
<evidence type="ECO:0000259" key="5">
    <source>
        <dbReference type="PROSITE" id="PS50977"/>
    </source>
</evidence>
<dbReference type="InterPro" id="IPR036271">
    <property type="entry name" value="Tet_transcr_reg_TetR-rel_C_sf"/>
</dbReference>
<evidence type="ECO:0000256" key="2">
    <source>
        <dbReference type="ARBA" id="ARBA00023125"/>
    </source>
</evidence>
<evidence type="ECO:0000256" key="3">
    <source>
        <dbReference type="ARBA" id="ARBA00023163"/>
    </source>
</evidence>
<dbReference type="PRINTS" id="PR00455">
    <property type="entry name" value="HTHTETR"/>
</dbReference>
<dbReference type="PROSITE" id="PS50977">
    <property type="entry name" value="HTH_TETR_2"/>
    <property type="match status" value="1"/>
</dbReference>
<proteinExistence type="predicted"/>
<dbReference type="Gene3D" id="1.10.357.10">
    <property type="entry name" value="Tetracycline Repressor, domain 2"/>
    <property type="match status" value="1"/>
</dbReference>
<name>A0ABV8L1E1_9NOCA</name>
<keyword evidence="1" id="KW-0805">Transcription regulation</keyword>
<evidence type="ECO:0000313" key="6">
    <source>
        <dbReference type="EMBL" id="MFC4124639.1"/>
    </source>
</evidence>
<evidence type="ECO:0000313" key="7">
    <source>
        <dbReference type="Proteomes" id="UP001595767"/>
    </source>
</evidence>
<dbReference type="InterPro" id="IPR011075">
    <property type="entry name" value="TetR_C"/>
</dbReference>
<dbReference type="RefSeq" id="WP_378547058.1">
    <property type="nucleotide sequence ID" value="NZ_JBHSBA010000003.1"/>
</dbReference>
<keyword evidence="3" id="KW-0804">Transcription</keyword>
<dbReference type="EMBL" id="JBHSBA010000003">
    <property type="protein sequence ID" value="MFC4124639.1"/>
    <property type="molecule type" value="Genomic_DNA"/>
</dbReference>
<dbReference type="InterPro" id="IPR009057">
    <property type="entry name" value="Homeodomain-like_sf"/>
</dbReference>
<dbReference type="Proteomes" id="UP001595767">
    <property type="component" value="Unassembled WGS sequence"/>
</dbReference>